<proteinExistence type="predicted"/>
<dbReference type="InterPro" id="IPR050324">
    <property type="entry name" value="CDP-alcohol_PTase-I"/>
</dbReference>
<dbReference type="GO" id="GO:0005739">
    <property type="term" value="C:mitochondrion"/>
    <property type="evidence" value="ECO:0007669"/>
    <property type="project" value="TreeGrafter"/>
</dbReference>
<protein>
    <submittedName>
        <fullName evidence="1">CYFA0S01e08108g1_1</fullName>
    </submittedName>
</protein>
<dbReference type="GO" id="GO:0046474">
    <property type="term" value="P:glycerophospholipid biosynthetic process"/>
    <property type="evidence" value="ECO:0007669"/>
    <property type="project" value="TreeGrafter"/>
</dbReference>
<gene>
    <name evidence="1" type="ORF">CYFA0S_01e08108g</name>
</gene>
<dbReference type="AlphaFoldDB" id="A0A061AHX2"/>
<dbReference type="EMBL" id="LK052886">
    <property type="protein sequence ID" value="CDR37175.1"/>
    <property type="molecule type" value="Genomic_DNA"/>
</dbReference>
<organism evidence="1">
    <name type="scientific">Cyberlindnera fabianii</name>
    <name type="common">Yeast</name>
    <name type="synonym">Hansenula fabianii</name>
    <dbReference type="NCBI Taxonomy" id="36022"/>
    <lineage>
        <taxon>Eukaryota</taxon>
        <taxon>Fungi</taxon>
        <taxon>Dikarya</taxon>
        <taxon>Ascomycota</taxon>
        <taxon>Saccharomycotina</taxon>
        <taxon>Saccharomycetes</taxon>
        <taxon>Phaffomycetales</taxon>
        <taxon>Phaffomycetaceae</taxon>
        <taxon>Cyberlindnera</taxon>
    </lineage>
</organism>
<dbReference type="InterPro" id="IPR006357">
    <property type="entry name" value="HAD-SF_hydro_IIA"/>
</dbReference>
<dbReference type="OrthoDB" id="10251048at2759"/>
<dbReference type="InterPro" id="IPR023214">
    <property type="entry name" value="HAD_sf"/>
</dbReference>
<dbReference type="NCBIfam" id="TIGR01460">
    <property type="entry name" value="HAD-SF-IIA"/>
    <property type="match status" value="1"/>
</dbReference>
<dbReference type="Gene3D" id="3.40.50.1000">
    <property type="entry name" value="HAD superfamily/HAD-like"/>
    <property type="match status" value="2"/>
</dbReference>
<dbReference type="InterPro" id="IPR006353">
    <property type="entry name" value="HAD-SF_hydro_IIA_CECR5"/>
</dbReference>
<dbReference type="PANTHER" id="PTHR14269">
    <property type="entry name" value="CDP-DIACYLGLYCEROL--GLYCEROL-3-PHOSPHATE 3-PHOSPHATIDYLTRANSFERASE-RELATED"/>
    <property type="match status" value="1"/>
</dbReference>
<dbReference type="PANTHER" id="PTHR14269:SF57">
    <property type="entry name" value="SUPERFAMILY HYDROLASE, PUTATIVE (AFU_ORTHOLOGUE AFUA_2G02580)-RELATED"/>
    <property type="match status" value="1"/>
</dbReference>
<name>A0A061AHX2_CYBFA</name>
<dbReference type="VEuPathDB" id="FungiDB:BON22_0479"/>
<dbReference type="SUPFAM" id="SSF56784">
    <property type="entry name" value="HAD-like"/>
    <property type="match status" value="1"/>
</dbReference>
<dbReference type="Pfam" id="PF13344">
    <property type="entry name" value="Hydrolase_6"/>
    <property type="match status" value="1"/>
</dbReference>
<dbReference type="Pfam" id="PF13242">
    <property type="entry name" value="Hydrolase_like"/>
    <property type="match status" value="1"/>
</dbReference>
<evidence type="ECO:0000313" key="1">
    <source>
        <dbReference type="EMBL" id="CDR37175.1"/>
    </source>
</evidence>
<dbReference type="NCBIfam" id="TIGR01456">
    <property type="entry name" value="CECR5"/>
    <property type="match status" value="1"/>
</dbReference>
<dbReference type="InterPro" id="IPR036412">
    <property type="entry name" value="HAD-like_sf"/>
</dbReference>
<dbReference type="PhylomeDB" id="A0A061AHX2"/>
<sequence>MDGVLLKGSKPIPGAHEALRLLEDRRVPWILMTNGGGISESARAEKLREKLNIPVEVEQVVQSHTPMKALKGKEDMTVLVIGGDRDYSRYVAEEYGFKKVVVTADYIATKSSIWPFHNKELLEFGRSEKGIDELKIDAILVFNDPRDLGTDVQVVADILNRDPDTHVIFSNNDWLWANDYPKPRFGQGVTRFIIEKMHQEIHGKPLNMTILGKPTKVAYDYAHHVLLTRSLKLMGASVEGVSHQFGKEVEGSHMKQVFMVGDNPASDIIGGHNYGWNTALVRTGVWRDGDKLPCWPTIVGNDVFAVVSAGLKKMGLF</sequence>
<accession>A0A061AHX2</accession>
<reference evidence="1" key="1">
    <citation type="journal article" date="2014" name="Genome Announc.">
        <title>Genome sequence of the yeast Cyberlindnera fabianii (Hansenula fabianii).</title>
        <authorList>
            <person name="Freel K.C."/>
            <person name="Sarilar V."/>
            <person name="Neuveglise C."/>
            <person name="Devillers H."/>
            <person name="Friedrich A."/>
            <person name="Schacherer J."/>
        </authorList>
    </citation>
    <scope>NUCLEOTIDE SEQUENCE</scope>
    <source>
        <strain evidence="1">YJS4271</strain>
    </source>
</reference>